<evidence type="ECO:0000313" key="2">
    <source>
        <dbReference type="EMBL" id="MCX2744265.1"/>
    </source>
</evidence>
<dbReference type="InterPro" id="IPR008023">
    <property type="entry name" value="DUF748"/>
</dbReference>
<comment type="caution">
    <text evidence="2">The sequence shown here is derived from an EMBL/GenBank/DDBJ whole genome shotgun (WGS) entry which is preliminary data.</text>
</comment>
<dbReference type="PANTHER" id="PTHR30441">
    <property type="entry name" value="DUF748 DOMAIN-CONTAINING PROTEIN"/>
    <property type="match status" value="1"/>
</dbReference>
<feature type="transmembrane region" description="Helical" evidence="1">
    <location>
        <begin position="18"/>
        <end position="37"/>
    </location>
</feature>
<proteinExistence type="predicted"/>
<accession>A0ABT3RSZ3</accession>
<dbReference type="RefSeq" id="WP_266056729.1">
    <property type="nucleotide sequence ID" value="NZ_JAPFQN010000005.1"/>
</dbReference>
<keyword evidence="3" id="KW-1185">Reference proteome</keyword>
<dbReference type="InterPro" id="IPR052894">
    <property type="entry name" value="AsmA-related"/>
</dbReference>
<evidence type="ECO:0000313" key="3">
    <source>
        <dbReference type="Proteomes" id="UP001209885"/>
    </source>
</evidence>
<sequence length="778" mass="89235">MNVNLIAFLKKYRTPAKIVILLSIVYVLSFLLIDFYGKKFIIKTVKEQTSRKVDISSFHVNPFTTACSINDMVIYEEDEKTPFLSIKNLTIDALFFSLFSDDLHISEISINGLNVKIIQGTNEINIDDLRESAERILTENGSEKIKYKNIRVDNLVFKEGKIEYRNTLFNGQAGILDINLNVKNNPYDVNEYLLSGNCQSVTGGDIEFSGVFNQSTGVYNNKFIVSEFKIGFLTPFIDKALYAKELNGRMDFKISLGGNIDSLVSEASGVFHLYDFSIEGENDIELTAFDEIELEVDTISAYQGQYHISKIKINKPSMGIYRVRSGNNIIRKFSMDMLTTSNFDSLITLKHPDPDSLIIHYDKLDYIHSAYLKYYNNLYININDVIKQFSFKELRLDSFNVDKGRLEYNDYSSDEPFHLLLAEGMAKMDSFNSNKDDSHLFFDAQMNYSGQLSGTVVFKSLKDRRFYVSHKIKDIKIVDFSPFTEFYIDQPFWDGVINLQAETEIENDYMNSINEVVISHLEVGEKIHGAKNKKIPSKFAVGLMKDVKGEVRLSIPIKGKVGHPETDFIPNVGKVVKDLIVKTAATPVKLISKPFKNNLNNLHEIKFNYLDSVISAKQKKELNAISKLLKKDGVKIQLIHIYNKDWEARQYALFQLKNLYYKQRINSESDLTLIDTLKIVSIGKMDPDFNKFVSDLMQLDGIIYNPEEVALNYLGKEKIYSIVNSLKDAREINTMNYLAMKSGIGKKESRYFITYQDEKETKKYQDRPSFKVVIHTGK</sequence>
<dbReference type="Proteomes" id="UP001209885">
    <property type="component" value="Unassembled WGS sequence"/>
</dbReference>
<organism evidence="2 3">
    <name type="scientific">Mangrovivirga halotolerans</name>
    <dbReference type="NCBI Taxonomy" id="2993936"/>
    <lineage>
        <taxon>Bacteria</taxon>
        <taxon>Pseudomonadati</taxon>
        <taxon>Bacteroidota</taxon>
        <taxon>Cytophagia</taxon>
        <taxon>Cytophagales</taxon>
        <taxon>Mangrovivirgaceae</taxon>
        <taxon>Mangrovivirga</taxon>
    </lineage>
</organism>
<keyword evidence="1" id="KW-0472">Membrane</keyword>
<dbReference type="EMBL" id="JAPFQN010000005">
    <property type="protein sequence ID" value="MCX2744265.1"/>
    <property type="molecule type" value="Genomic_DNA"/>
</dbReference>
<name>A0ABT3RSZ3_9BACT</name>
<evidence type="ECO:0000256" key="1">
    <source>
        <dbReference type="SAM" id="Phobius"/>
    </source>
</evidence>
<dbReference type="Pfam" id="PF05359">
    <property type="entry name" value="DUF748"/>
    <property type="match status" value="2"/>
</dbReference>
<keyword evidence="1" id="KW-1133">Transmembrane helix</keyword>
<reference evidence="2 3" key="1">
    <citation type="submission" date="2022-11" db="EMBL/GenBank/DDBJ databases">
        <title>The characterization of three novel Bacteroidetes species and genomic analysis of their roles in tidal elemental geochemical cycles.</title>
        <authorList>
            <person name="Ma K."/>
        </authorList>
    </citation>
    <scope>NUCLEOTIDE SEQUENCE [LARGE SCALE GENOMIC DNA]</scope>
    <source>
        <strain evidence="2 3">M17</strain>
    </source>
</reference>
<keyword evidence="1" id="KW-0812">Transmembrane</keyword>
<dbReference type="PANTHER" id="PTHR30441:SF8">
    <property type="entry name" value="DUF748 DOMAIN-CONTAINING PROTEIN"/>
    <property type="match status" value="1"/>
</dbReference>
<gene>
    <name evidence="2" type="ORF">OO013_10330</name>
</gene>
<protein>
    <submittedName>
        <fullName evidence="2">DUF748 domain-containing protein</fullName>
    </submittedName>
</protein>